<evidence type="ECO:0000256" key="7">
    <source>
        <dbReference type="HAMAP-Rule" id="MF_01931"/>
    </source>
</evidence>
<feature type="binding site" evidence="7 11">
    <location>
        <position position="261"/>
    </location>
    <ligand>
        <name>[4Fe-4S] cluster</name>
        <dbReference type="ChEBI" id="CHEBI:49883"/>
    </ligand>
</feature>
<name>A0A3M0CXZ8_9PROT</name>
<evidence type="ECO:0000256" key="1">
    <source>
        <dbReference type="ARBA" id="ARBA00005209"/>
    </source>
</evidence>
<dbReference type="InParanoid" id="A0A3M0CXZ8"/>
<evidence type="ECO:0000256" key="10">
    <source>
        <dbReference type="PIRSR" id="PIRSR000485-2"/>
    </source>
</evidence>
<evidence type="ECO:0000256" key="3">
    <source>
        <dbReference type="ARBA" id="ARBA00022676"/>
    </source>
</evidence>
<dbReference type="Gene3D" id="3.40.50.2020">
    <property type="match status" value="1"/>
</dbReference>
<keyword evidence="7 10" id="KW-0479">Metal-binding</keyword>
<dbReference type="InterPro" id="IPR017932">
    <property type="entry name" value="GATase_2_dom"/>
</dbReference>
<dbReference type="GO" id="GO:0000287">
    <property type="term" value="F:magnesium ion binding"/>
    <property type="evidence" value="ECO:0007669"/>
    <property type="project" value="UniProtKB-UniRule"/>
</dbReference>
<dbReference type="InterPro" id="IPR029055">
    <property type="entry name" value="Ntn_hydrolases_N"/>
</dbReference>
<keyword evidence="7 10" id="KW-0460">Magnesium</keyword>
<dbReference type="GO" id="GO:0006189">
    <property type="term" value="P:'de novo' IMP biosynthetic process"/>
    <property type="evidence" value="ECO:0007669"/>
    <property type="project" value="UniProtKB-UniRule"/>
</dbReference>
<feature type="binding site" evidence="7 11">
    <location>
        <position position="464"/>
    </location>
    <ligand>
        <name>[4Fe-4S] cluster</name>
        <dbReference type="ChEBI" id="CHEBI:49883"/>
    </ligand>
</feature>
<evidence type="ECO:0000313" key="14">
    <source>
        <dbReference type="Proteomes" id="UP000271227"/>
    </source>
</evidence>
<dbReference type="FunCoup" id="A0A3M0CXZ8">
    <property type="interactions" value="562"/>
</dbReference>
<dbReference type="GO" id="GO:0051539">
    <property type="term" value="F:4 iron, 4 sulfur cluster binding"/>
    <property type="evidence" value="ECO:0007669"/>
    <property type="project" value="UniProtKB-KW"/>
</dbReference>
<feature type="binding site" evidence="7 10">
    <location>
        <position position="308"/>
    </location>
    <ligand>
        <name>Mg(2+)</name>
        <dbReference type="ChEBI" id="CHEBI:18420"/>
    </ligand>
</feature>
<dbReference type="Pfam" id="PF13522">
    <property type="entry name" value="GATase_6"/>
    <property type="match status" value="1"/>
</dbReference>
<feature type="active site" description="Nucleophile" evidence="7 9">
    <location>
        <position position="26"/>
    </location>
</feature>
<dbReference type="CDD" id="cd06223">
    <property type="entry name" value="PRTases_typeI"/>
    <property type="match status" value="1"/>
</dbReference>
<dbReference type="InterPro" id="IPR029057">
    <property type="entry name" value="PRTase-like"/>
</dbReference>
<feature type="binding site" evidence="7 11">
    <location>
        <position position="467"/>
    </location>
    <ligand>
        <name>[4Fe-4S] cluster</name>
        <dbReference type="ChEBI" id="CHEBI:49883"/>
    </ligand>
</feature>
<dbReference type="Proteomes" id="UP000271227">
    <property type="component" value="Unassembled WGS sequence"/>
</dbReference>
<evidence type="ECO:0000256" key="2">
    <source>
        <dbReference type="ARBA" id="ARBA00010138"/>
    </source>
</evidence>
<evidence type="ECO:0000256" key="11">
    <source>
        <dbReference type="PIRSR" id="PIRSR000485-3"/>
    </source>
</evidence>
<dbReference type="SUPFAM" id="SSF53271">
    <property type="entry name" value="PRTase-like"/>
    <property type="match status" value="1"/>
</dbReference>
<evidence type="ECO:0000313" key="13">
    <source>
        <dbReference type="EMBL" id="RMB08863.1"/>
    </source>
</evidence>
<comment type="catalytic activity">
    <reaction evidence="7 8">
        <text>5-phospho-beta-D-ribosylamine + L-glutamate + diphosphate = 5-phospho-alpha-D-ribose 1-diphosphate + L-glutamine + H2O</text>
        <dbReference type="Rhea" id="RHEA:14905"/>
        <dbReference type="ChEBI" id="CHEBI:15377"/>
        <dbReference type="ChEBI" id="CHEBI:29985"/>
        <dbReference type="ChEBI" id="CHEBI:33019"/>
        <dbReference type="ChEBI" id="CHEBI:58017"/>
        <dbReference type="ChEBI" id="CHEBI:58359"/>
        <dbReference type="ChEBI" id="CHEBI:58681"/>
        <dbReference type="EC" id="2.4.2.14"/>
    </reaction>
</comment>
<keyword evidence="5 7" id="KW-0658">Purine biosynthesis</keyword>
<evidence type="ECO:0000256" key="9">
    <source>
        <dbReference type="PIRSR" id="PIRSR000485-1"/>
    </source>
</evidence>
<feature type="binding site" evidence="7 11">
    <location>
        <position position="407"/>
    </location>
    <ligand>
        <name>[4Fe-4S] cluster</name>
        <dbReference type="ChEBI" id="CHEBI:49883"/>
    </ligand>
</feature>
<organism evidence="13 14">
    <name type="scientific">Eilatimonas milleporae</name>
    <dbReference type="NCBI Taxonomy" id="911205"/>
    <lineage>
        <taxon>Bacteria</taxon>
        <taxon>Pseudomonadati</taxon>
        <taxon>Pseudomonadota</taxon>
        <taxon>Alphaproteobacteria</taxon>
        <taxon>Kordiimonadales</taxon>
        <taxon>Kordiimonadaceae</taxon>
        <taxon>Eilatimonas</taxon>
    </lineage>
</organism>
<dbReference type="EMBL" id="REFR01000010">
    <property type="protein sequence ID" value="RMB08863.1"/>
    <property type="molecule type" value="Genomic_DNA"/>
</dbReference>
<keyword evidence="7 11" id="KW-0408">Iron</keyword>
<dbReference type="InterPro" id="IPR000836">
    <property type="entry name" value="PRTase_dom"/>
</dbReference>
<comment type="function">
    <text evidence="7">Catalyzes the formation of phosphoribosylamine from phosphoribosylpyrophosphate (PRPP) and glutamine.</text>
</comment>
<gene>
    <name evidence="7" type="primary">purF</name>
    <name evidence="13" type="ORF">BXY39_1509</name>
</gene>
<accession>A0A3M0CXZ8</accession>
<comment type="cofactor">
    <cofactor evidence="7 10">
        <name>Mg(2+)</name>
        <dbReference type="ChEBI" id="CHEBI:18420"/>
    </cofactor>
    <text evidence="7 10">Binds 1 Mg(2+) ion per subunit.</text>
</comment>
<evidence type="ECO:0000256" key="5">
    <source>
        <dbReference type="ARBA" id="ARBA00022755"/>
    </source>
</evidence>
<dbReference type="HAMAP" id="MF_01931">
    <property type="entry name" value="PurF"/>
    <property type="match status" value="1"/>
</dbReference>
<dbReference type="Gene3D" id="3.60.20.10">
    <property type="entry name" value="Glutamine Phosphoribosylpyrophosphate, subunit 1, domain 1"/>
    <property type="match status" value="1"/>
</dbReference>
<keyword evidence="14" id="KW-1185">Reference proteome</keyword>
<dbReference type="UniPathway" id="UPA00074">
    <property type="reaction ID" value="UER00124"/>
</dbReference>
<protein>
    <recommendedName>
        <fullName evidence="7">Amidophosphoribosyltransferase</fullName>
        <shortName evidence="7">ATase</shortName>
        <ecNumber evidence="7">2.4.2.14</ecNumber>
    </recommendedName>
    <alternativeName>
        <fullName evidence="7">Glutamine phosphoribosylpyrophosphate amidotransferase</fullName>
        <shortName evidence="7">GPATase</shortName>
    </alternativeName>
</protein>
<feature type="domain" description="Glutamine amidotransferase type-2" evidence="12">
    <location>
        <begin position="26"/>
        <end position="245"/>
    </location>
</feature>
<feature type="binding site" evidence="7 10">
    <location>
        <position position="371"/>
    </location>
    <ligand>
        <name>Mg(2+)</name>
        <dbReference type="ChEBI" id="CHEBI:18420"/>
    </ligand>
</feature>
<dbReference type="InterPro" id="IPR035584">
    <property type="entry name" value="PurF_N"/>
</dbReference>
<evidence type="ECO:0000256" key="4">
    <source>
        <dbReference type="ARBA" id="ARBA00022679"/>
    </source>
</evidence>
<dbReference type="PIRSF" id="PIRSF000485">
    <property type="entry name" value="Amd_phspho_trans"/>
    <property type="match status" value="1"/>
</dbReference>
<keyword evidence="3 7" id="KW-0328">Glycosyltransferase</keyword>
<dbReference type="NCBIfam" id="TIGR01134">
    <property type="entry name" value="purF"/>
    <property type="match status" value="1"/>
</dbReference>
<reference evidence="13 14" key="1">
    <citation type="submission" date="2018-10" db="EMBL/GenBank/DDBJ databases">
        <title>Genomic Encyclopedia of Archaeal and Bacterial Type Strains, Phase II (KMG-II): from individual species to whole genera.</title>
        <authorList>
            <person name="Goeker M."/>
        </authorList>
    </citation>
    <scope>NUCLEOTIDE SEQUENCE [LARGE SCALE GENOMIC DNA]</scope>
    <source>
        <strain evidence="13 14">DSM 25217</strain>
    </source>
</reference>
<keyword evidence="7" id="KW-0004">4Fe-4S</keyword>
<comment type="cofactor">
    <cofactor evidence="7 11">
        <name>[4Fe-4S] cluster</name>
        <dbReference type="ChEBI" id="CHEBI:49883"/>
    </cofactor>
    <text evidence="7 11">Binds 1 [4Fe-4S] cluster per subunit.</text>
</comment>
<feature type="binding site" evidence="7 10">
    <location>
        <position position="370"/>
    </location>
    <ligand>
        <name>Mg(2+)</name>
        <dbReference type="ChEBI" id="CHEBI:18420"/>
    </ligand>
</feature>
<dbReference type="AlphaFoldDB" id="A0A3M0CXZ8"/>
<dbReference type="OrthoDB" id="9801213at2"/>
<dbReference type="EC" id="2.4.2.14" evidence="7"/>
<dbReference type="GO" id="GO:0009113">
    <property type="term" value="P:purine nucleobase biosynthetic process"/>
    <property type="evidence" value="ECO:0007669"/>
    <property type="project" value="UniProtKB-UniRule"/>
</dbReference>
<proteinExistence type="inferred from homology"/>
<comment type="similarity">
    <text evidence="2 7 8">In the C-terminal section; belongs to the purine/pyrimidine phosphoribosyltransferase family.</text>
</comment>
<evidence type="ECO:0000256" key="6">
    <source>
        <dbReference type="ARBA" id="ARBA00022962"/>
    </source>
</evidence>
<dbReference type="InterPro" id="IPR005854">
    <property type="entry name" value="PurF"/>
</dbReference>
<sequence>MAIETTLTPAPLGTNPFDDDHLREECGVFGIYGSPDATAHTALGLHALQHRGQEAAGITAFDGEEFHTKRVLGQVADNFTSQGVIDSLPGHTAIGHVRYSTTGETVLRNCQPLFAEFASGGFAVAHNGNLTNAMHLRRSLVSRGSIFQSTSDTEVIIHLIATSHFRTLLDRVVDALRQVEGAYSLVSLTREGLIGVRDPLGVRPLVLGKLDGAYILCSETCALDIIGADYVRDVEPGEVIVITENGIESQNPFPEQSPRPCVFEHVYFARPDSFLDGQSVYEVRKRIGAELAKENPVEADVVVPVPDSGTPAAIGYAQASGLPFELGIIRNHYVGRTFIEPSDQIRHFGVKLKHNANRWHLDGRRVILVDDSIVRGTTSMKIVTMMREAGAREVHMRIASPPTAHSCFYGVDTPERAKLLAAKMDVESMCQHIGADSLAFLSINGLYRAAGQGDGRKTAKPAFCDACFTGDYPTFLTDLQEQEEKQSQLSLIANTGG</sequence>
<keyword evidence="6 7" id="KW-0315">Glutamine amidotransferase</keyword>
<dbReference type="PANTHER" id="PTHR11907">
    <property type="entry name" value="AMIDOPHOSPHORIBOSYLTRANSFERASE"/>
    <property type="match status" value="1"/>
</dbReference>
<keyword evidence="7 11" id="KW-0411">Iron-sulfur</keyword>
<dbReference type="SUPFAM" id="SSF56235">
    <property type="entry name" value="N-terminal nucleophile aminohydrolases (Ntn hydrolases)"/>
    <property type="match status" value="1"/>
</dbReference>
<evidence type="ECO:0000259" key="12">
    <source>
        <dbReference type="PROSITE" id="PS51278"/>
    </source>
</evidence>
<dbReference type="PROSITE" id="PS51278">
    <property type="entry name" value="GATASE_TYPE_2"/>
    <property type="match status" value="1"/>
</dbReference>
<evidence type="ECO:0000256" key="8">
    <source>
        <dbReference type="PIRNR" id="PIRNR000485"/>
    </source>
</evidence>
<dbReference type="CDD" id="cd00715">
    <property type="entry name" value="GPATase_N"/>
    <property type="match status" value="1"/>
</dbReference>
<comment type="caution">
    <text evidence="13">The sequence shown here is derived from an EMBL/GenBank/DDBJ whole genome shotgun (WGS) entry which is preliminary data.</text>
</comment>
<comment type="pathway">
    <text evidence="1 7 8">Purine metabolism; IMP biosynthesis via de novo pathway; N(1)-(5-phospho-D-ribosyl)glycinamide from 5-phospho-alpha-D-ribose 1-diphosphate: step 1/2.</text>
</comment>
<dbReference type="GO" id="GO:0004044">
    <property type="term" value="F:amidophosphoribosyltransferase activity"/>
    <property type="evidence" value="ECO:0007669"/>
    <property type="project" value="UniProtKB-UniRule"/>
</dbReference>
<keyword evidence="4 7" id="KW-0808">Transferase</keyword>